<keyword evidence="1" id="KW-0812">Transmembrane</keyword>
<dbReference type="OrthoDB" id="9798526at2"/>
<evidence type="ECO:0000256" key="1">
    <source>
        <dbReference type="SAM" id="Phobius"/>
    </source>
</evidence>
<feature type="transmembrane region" description="Helical" evidence="1">
    <location>
        <begin position="301"/>
        <end position="320"/>
    </location>
</feature>
<dbReference type="PANTHER" id="PTHR36840:SF1">
    <property type="entry name" value="BLL5714 PROTEIN"/>
    <property type="match status" value="1"/>
</dbReference>
<accession>G9WGS1</accession>
<feature type="transmembrane region" description="Helical" evidence="1">
    <location>
        <begin position="208"/>
        <end position="227"/>
    </location>
</feature>
<gene>
    <name evidence="2" type="ORF">OKIT_1828</name>
</gene>
<keyword evidence="1" id="KW-0472">Membrane</keyword>
<comment type="caution">
    <text evidence="2">The sequence shown here is derived from an EMBL/GenBank/DDBJ whole genome shotgun (WGS) entry which is preliminary data.</text>
</comment>
<protein>
    <submittedName>
        <fullName evidence="2">Putative integral membrane protein</fullName>
    </submittedName>
</protein>
<reference evidence="2 3" key="1">
    <citation type="journal article" date="2012" name="PLoS ONE">
        <title>Functional divergence in the genus oenococcus as predicted by genome sequencing of the newly-described species, Oenococcus kitaharae.</title>
        <authorList>
            <person name="Borneman A.R."/>
            <person name="McCarthy J.M."/>
            <person name="Chambers P.J."/>
            <person name="Bartowsky E.J."/>
        </authorList>
    </citation>
    <scope>NUCLEOTIDE SEQUENCE [LARGE SCALE GENOMIC DNA]</scope>
    <source>
        <strain evidence="3">DSM17330</strain>
    </source>
</reference>
<keyword evidence="1" id="KW-1133">Transmembrane helix</keyword>
<feature type="transmembrane region" description="Helical" evidence="1">
    <location>
        <begin position="51"/>
        <end position="68"/>
    </location>
</feature>
<sequence>MLNFFGRPRNITEQIRHRKISWLELFYDLIFSVVLERLTSGLVADFSWPRFFNASVLFFWFFWSWHETSGYFDNHGNDSILNVLIINVQLILAGIAALFIPDAIAGNYTNILIAFVPMELLLIAVWYIIGHFDPTHGPASRAWATVYSFALLLLHIGLFAPTAGKFVIILATLLINYLVVFFANPRLRREYENTHMPFVLKDSLIERYGLMTMIALGEVIVGLYEAIGHPVTMLGLTEFIMSIVLVALVTAVYYQVIGELHVQMASSIQVMAVRWLFLLDIYAVMLFGVFLIFVLEKDQLTQRLWLSFLLFASLFVMWLIQKITSHDQQAQGENKPLFFMFEFAAMLAVAFLHKSWMILCLDLIMLLVILHYRYIQPVKAEN</sequence>
<organism evidence="2 3">
    <name type="scientific">Oenococcus kitaharae DSM 17330</name>
    <dbReference type="NCBI Taxonomy" id="1045004"/>
    <lineage>
        <taxon>Bacteria</taxon>
        <taxon>Bacillati</taxon>
        <taxon>Bacillota</taxon>
        <taxon>Bacilli</taxon>
        <taxon>Lactobacillales</taxon>
        <taxon>Lactobacillaceae</taxon>
        <taxon>Oenococcus</taxon>
    </lineage>
</organism>
<dbReference type="Proteomes" id="UP000004959">
    <property type="component" value="Chromosome"/>
</dbReference>
<keyword evidence="3" id="KW-1185">Reference proteome</keyword>
<feature type="transmembrane region" description="Helical" evidence="1">
    <location>
        <begin position="111"/>
        <end position="130"/>
    </location>
</feature>
<dbReference type="AlphaFoldDB" id="G9WGS1"/>
<dbReference type="InterPro" id="IPR010640">
    <property type="entry name" value="Low_temperature_requirement_A"/>
</dbReference>
<evidence type="ECO:0000313" key="2">
    <source>
        <dbReference type="EMBL" id="EHN59898.1"/>
    </source>
</evidence>
<feature type="transmembrane region" description="Helical" evidence="1">
    <location>
        <begin position="80"/>
        <end position="99"/>
    </location>
</feature>
<name>G9WGS1_9LACO</name>
<dbReference type="Pfam" id="PF06772">
    <property type="entry name" value="LtrA"/>
    <property type="match status" value="1"/>
</dbReference>
<feature type="transmembrane region" description="Helical" evidence="1">
    <location>
        <begin position="142"/>
        <end position="160"/>
    </location>
</feature>
<dbReference type="HOGENOM" id="CLU_727209_0_0_9"/>
<feature type="transmembrane region" description="Helical" evidence="1">
    <location>
        <begin position="233"/>
        <end position="254"/>
    </location>
</feature>
<feature type="transmembrane region" description="Helical" evidence="1">
    <location>
        <begin position="166"/>
        <end position="187"/>
    </location>
</feature>
<dbReference type="EMBL" id="AFVZ01000001">
    <property type="protein sequence ID" value="EHN59898.1"/>
    <property type="molecule type" value="Genomic_DNA"/>
</dbReference>
<dbReference type="RefSeq" id="WP_007747262.1">
    <property type="nucleotide sequence ID" value="NZ_CM001398.1"/>
</dbReference>
<dbReference type="eggNOG" id="COG4292">
    <property type="taxonomic scope" value="Bacteria"/>
</dbReference>
<feature type="transmembrane region" description="Helical" evidence="1">
    <location>
        <begin position="275"/>
        <end position="295"/>
    </location>
</feature>
<feature type="transmembrane region" description="Helical" evidence="1">
    <location>
        <begin position="356"/>
        <end position="375"/>
    </location>
</feature>
<proteinExistence type="predicted"/>
<dbReference type="PANTHER" id="PTHR36840">
    <property type="entry name" value="BLL5714 PROTEIN"/>
    <property type="match status" value="1"/>
</dbReference>
<dbReference type="PATRIC" id="fig|1045004.4.peg.1798"/>
<evidence type="ECO:0000313" key="3">
    <source>
        <dbReference type="Proteomes" id="UP000004959"/>
    </source>
</evidence>